<proteinExistence type="predicted"/>
<dbReference type="Proteomes" id="UP000295122">
    <property type="component" value="Unassembled WGS sequence"/>
</dbReference>
<comment type="caution">
    <text evidence="1">The sequence shown here is derived from an EMBL/GenBank/DDBJ whole genome shotgun (WGS) entry which is preliminary data.</text>
</comment>
<reference evidence="1 2" key="1">
    <citation type="submission" date="2019-03" db="EMBL/GenBank/DDBJ databases">
        <title>Genomic Encyclopedia of Type Strains, Phase IV (KMG-IV): sequencing the most valuable type-strain genomes for metagenomic binning, comparative biology and taxonomic classification.</title>
        <authorList>
            <person name="Goeker M."/>
        </authorList>
    </citation>
    <scope>NUCLEOTIDE SEQUENCE [LARGE SCALE GENOMIC DNA]</scope>
    <source>
        <strain evidence="1 2">DSM 25903</strain>
    </source>
</reference>
<accession>A0A4R7CB13</accession>
<dbReference type="EMBL" id="SNZR01000011">
    <property type="protein sequence ID" value="TDR93937.1"/>
    <property type="molecule type" value="Genomic_DNA"/>
</dbReference>
<evidence type="ECO:0000313" key="2">
    <source>
        <dbReference type="Proteomes" id="UP000295122"/>
    </source>
</evidence>
<organism evidence="1 2">
    <name type="scientific">Enterovirga rhinocerotis</name>
    <dbReference type="NCBI Taxonomy" id="1339210"/>
    <lineage>
        <taxon>Bacteria</taxon>
        <taxon>Pseudomonadati</taxon>
        <taxon>Pseudomonadota</taxon>
        <taxon>Alphaproteobacteria</taxon>
        <taxon>Hyphomicrobiales</taxon>
        <taxon>Methylobacteriaceae</taxon>
        <taxon>Enterovirga</taxon>
    </lineage>
</organism>
<name>A0A4R7CB13_9HYPH</name>
<gene>
    <name evidence="1" type="ORF">EV668_1206</name>
</gene>
<protein>
    <submittedName>
        <fullName evidence="1">Uncharacterized protein</fullName>
    </submittedName>
</protein>
<dbReference type="OrthoDB" id="7996442at2"/>
<dbReference type="AlphaFoldDB" id="A0A4R7CB13"/>
<sequence length="142" mass="15387">MIRASLESFVETVTSAGVITLADVRRLQREILVDGPENRDEVDTLLGLDRAVAQKHGTWCAFAIQTIVDYVVWTSRPTGYVDHETASWLVASLSAGTGPTPVAEAIAFEVAREAERTDHALLAFVMRSAAGRMSEAAIQPFA</sequence>
<evidence type="ECO:0000313" key="1">
    <source>
        <dbReference type="EMBL" id="TDR93937.1"/>
    </source>
</evidence>
<dbReference type="RefSeq" id="WP_133768888.1">
    <property type="nucleotide sequence ID" value="NZ_SNZR01000011.1"/>
</dbReference>
<keyword evidence="2" id="KW-1185">Reference proteome</keyword>